<dbReference type="Gene3D" id="2.160.10.10">
    <property type="entry name" value="Hexapeptide repeat proteins"/>
    <property type="match status" value="1"/>
</dbReference>
<dbReference type="Pfam" id="PF01704">
    <property type="entry name" value="UDPGP"/>
    <property type="match status" value="1"/>
</dbReference>
<evidence type="ECO:0000256" key="5">
    <source>
        <dbReference type="ARBA" id="ARBA00022679"/>
    </source>
</evidence>
<dbReference type="EMBL" id="BMAW01024744">
    <property type="protein sequence ID" value="GFT89310.1"/>
    <property type="molecule type" value="Genomic_DNA"/>
</dbReference>
<sequence length="176" mass="20026">MILEPINQLTNEDRLALNVIENRKRIVTEFGIDDVIQLETTIGASIHSFPQAQGVPRSRFLSVKSSSDLFLLRSNIYNEESGKIMNPLKSYHFPPVVRLEDDHFGDYRDIDKRFAKIPDCIVLHHLTVSGDVTLGRDAWLSRNITIIANHNEIIDIPQGSDLQVEIVMGCLRIVDY</sequence>
<dbReference type="SUPFAM" id="SSF51161">
    <property type="entry name" value="Trimeric LpxA-like enzymes"/>
    <property type="match status" value="1"/>
</dbReference>
<dbReference type="GO" id="GO:0003983">
    <property type="term" value="F:UTP:glucose-1-phosphate uridylyltransferase activity"/>
    <property type="evidence" value="ECO:0007669"/>
    <property type="project" value="UniProtKB-EC"/>
</dbReference>
<dbReference type="FunFam" id="2.160.10.10:FF:000001">
    <property type="entry name" value="UTP--glucose-1-phosphate uridylyltransferase"/>
    <property type="match status" value="1"/>
</dbReference>
<dbReference type="AlphaFoldDB" id="A0A8X6U8K0"/>
<comment type="subunit">
    <text evidence="2">Homooctamer.</text>
</comment>
<dbReference type="EC" id="2.7.7.9" evidence="3"/>
<keyword evidence="5" id="KW-0808">Transferase</keyword>
<gene>
    <name evidence="9" type="primary">UGP2</name>
    <name evidence="9" type="ORF">NPIL_243331</name>
</gene>
<dbReference type="GO" id="GO:0006011">
    <property type="term" value="P:UDP-alpha-D-glucose metabolic process"/>
    <property type="evidence" value="ECO:0007669"/>
    <property type="project" value="InterPro"/>
</dbReference>
<protein>
    <recommendedName>
        <fullName evidence="4">UTP--glucose-1-phosphate uridylyltransferase</fullName>
        <ecNumber evidence="3">2.7.7.9</ecNumber>
    </recommendedName>
</protein>
<comment type="caution">
    <text evidence="9">The sequence shown here is derived from an EMBL/GenBank/DDBJ whole genome shotgun (WGS) entry which is preliminary data.</text>
</comment>
<comment type="catalytic activity">
    <reaction evidence="8">
        <text>alpha-D-glucose 1-phosphate + UTP + H(+) = UDP-alpha-D-glucose + diphosphate</text>
        <dbReference type="Rhea" id="RHEA:19889"/>
        <dbReference type="ChEBI" id="CHEBI:15378"/>
        <dbReference type="ChEBI" id="CHEBI:33019"/>
        <dbReference type="ChEBI" id="CHEBI:46398"/>
        <dbReference type="ChEBI" id="CHEBI:58601"/>
        <dbReference type="ChEBI" id="CHEBI:58885"/>
        <dbReference type="EC" id="2.7.7.9"/>
    </reaction>
    <physiologicalReaction direction="left-to-right" evidence="8">
        <dbReference type="Rhea" id="RHEA:19890"/>
    </physiologicalReaction>
</comment>
<comment type="similarity">
    <text evidence="1">Belongs to the UDPGP type 1 family.</text>
</comment>
<comment type="function">
    <text evidence="7">UTP--glucose-1-phosphate uridylyltransferase catalyzing the conversion of glucose-1-phosphate into UDP-glucose, a crucial precursor for the production of glycogen.</text>
</comment>
<reference evidence="9" key="1">
    <citation type="submission" date="2020-08" db="EMBL/GenBank/DDBJ databases">
        <title>Multicomponent nature underlies the extraordinary mechanical properties of spider dragline silk.</title>
        <authorList>
            <person name="Kono N."/>
            <person name="Nakamura H."/>
            <person name="Mori M."/>
            <person name="Yoshida Y."/>
            <person name="Ohtoshi R."/>
            <person name="Malay A.D."/>
            <person name="Moran D.A.P."/>
            <person name="Tomita M."/>
            <person name="Numata K."/>
            <person name="Arakawa K."/>
        </authorList>
    </citation>
    <scope>NUCLEOTIDE SEQUENCE</scope>
</reference>
<dbReference type="Gene3D" id="3.90.550.10">
    <property type="entry name" value="Spore Coat Polysaccharide Biosynthesis Protein SpsA, Chain A"/>
    <property type="match status" value="1"/>
</dbReference>
<dbReference type="OrthoDB" id="932129at2759"/>
<evidence type="ECO:0000256" key="6">
    <source>
        <dbReference type="ARBA" id="ARBA00022695"/>
    </source>
</evidence>
<evidence type="ECO:0000313" key="10">
    <source>
        <dbReference type="Proteomes" id="UP000887013"/>
    </source>
</evidence>
<dbReference type="Proteomes" id="UP000887013">
    <property type="component" value="Unassembled WGS sequence"/>
</dbReference>
<keyword evidence="6 9" id="KW-0548">Nucleotidyltransferase</keyword>
<proteinExistence type="inferred from homology"/>
<evidence type="ECO:0000256" key="7">
    <source>
        <dbReference type="ARBA" id="ARBA00023579"/>
    </source>
</evidence>
<evidence type="ECO:0000313" key="9">
    <source>
        <dbReference type="EMBL" id="GFT89310.1"/>
    </source>
</evidence>
<dbReference type="InterPro" id="IPR029044">
    <property type="entry name" value="Nucleotide-diphossugar_trans"/>
</dbReference>
<evidence type="ECO:0000256" key="4">
    <source>
        <dbReference type="ARBA" id="ARBA00019048"/>
    </source>
</evidence>
<dbReference type="InterPro" id="IPR016267">
    <property type="entry name" value="UDPGP_trans"/>
</dbReference>
<name>A0A8X6U8K0_NEPPI</name>
<evidence type="ECO:0000256" key="2">
    <source>
        <dbReference type="ARBA" id="ARBA00011823"/>
    </source>
</evidence>
<dbReference type="PANTHER" id="PTHR43511">
    <property type="match status" value="1"/>
</dbReference>
<accession>A0A8X6U8K0</accession>
<organism evidence="9 10">
    <name type="scientific">Nephila pilipes</name>
    <name type="common">Giant wood spider</name>
    <name type="synonym">Nephila maculata</name>
    <dbReference type="NCBI Taxonomy" id="299642"/>
    <lineage>
        <taxon>Eukaryota</taxon>
        <taxon>Metazoa</taxon>
        <taxon>Ecdysozoa</taxon>
        <taxon>Arthropoda</taxon>
        <taxon>Chelicerata</taxon>
        <taxon>Arachnida</taxon>
        <taxon>Araneae</taxon>
        <taxon>Araneomorphae</taxon>
        <taxon>Entelegynae</taxon>
        <taxon>Araneoidea</taxon>
        <taxon>Nephilidae</taxon>
        <taxon>Nephila</taxon>
    </lineage>
</organism>
<keyword evidence="10" id="KW-1185">Reference proteome</keyword>
<dbReference type="InterPro" id="IPR002618">
    <property type="entry name" value="UDPGP_fam"/>
</dbReference>
<evidence type="ECO:0000256" key="8">
    <source>
        <dbReference type="ARBA" id="ARBA00047432"/>
    </source>
</evidence>
<evidence type="ECO:0000256" key="1">
    <source>
        <dbReference type="ARBA" id="ARBA00010401"/>
    </source>
</evidence>
<evidence type="ECO:0000256" key="3">
    <source>
        <dbReference type="ARBA" id="ARBA00012415"/>
    </source>
</evidence>
<dbReference type="InterPro" id="IPR011004">
    <property type="entry name" value="Trimer_LpxA-like_sf"/>
</dbReference>